<organism evidence="8 9">
    <name type="scientific">Loxostege sticticalis</name>
    <name type="common">Beet webworm moth</name>
    <dbReference type="NCBI Taxonomy" id="481309"/>
    <lineage>
        <taxon>Eukaryota</taxon>
        <taxon>Metazoa</taxon>
        <taxon>Ecdysozoa</taxon>
        <taxon>Arthropoda</taxon>
        <taxon>Hexapoda</taxon>
        <taxon>Insecta</taxon>
        <taxon>Pterygota</taxon>
        <taxon>Neoptera</taxon>
        <taxon>Endopterygota</taxon>
        <taxon>Lepidoptera</taxon>
        <taxon>Glossata</taxon>
        <taxon>Ditrysia</taxon>
        <taxon>Pyraloidea</taxon>
        <taxon>Crambidae</taxon>
        <taxon>Pyraustinae</taxon>
        <taxon>Loxostege</taxon>
    </lineage>
</organism>
<comment type="caution">
    <text evidence="8">The sequence shown here is derived from an EMBL/GenBank/DDBJ whole genome shotgun (WGS) entry which is preliminary data.</text>
</comment>
<evidence type="ECO:0000256" key="3">
    <source>
        <dbReference type="ARBA" id="ARBA00023015"/>
    </source>
</evidence>
<dbReference type="EMBL" id="JBEUOH010000003">
    <property type="protein sequence ID" value="KAL0895813.1"/>
    <property type="molecule type" value="Genomic_DNA"/>
</dbReference>
<dbReference type="Proteomes" id="UP001549920">
    <property type="component" value="Unassembled WGS sequence"/>
</dbReference>
<evidence type="ECO:0000256" key="2">
    <source>
        <dbReference type="ARBA" id="ARBA00016807"/>
    </source>
</evidence>
<evidence type="ECO:0000259" key="7">
    <source>
        <dbReference type="Pfam" id="PF13873"/>
    </source>
</evidence>
<comment type="subunit">
    <text evidence="1">Self-associates forming complexes of several hundred monomers.</text>
</comment>
<protein>
    <recommendedName>
        <fullName evidence="2">Regulatory protein zeste</fullName>
    </recommendedName>
</protein>
<evidence type="ECO:0000256" key="6">
    <source>
        <dbReference type="SAM" id="MobiDB-lite"/>
    </source>
</evidence>
<name>A0ABR3IHR5_LOXSC</name>
<gene>
    <name evidence="8" type="ORF">ABMA27_011848</name>
</gene>
<keyword evidence="4" id="KW-0804">Transcription</keyword>
<keyword evidence="9" id="KW-1185">Reference proteome</keyword>
<sequence length="223" mass="25002">MASRSRRVTEQQLELLWEFLNSHRDLAVAYNRTLRAKYYSKCKWEELASTLNAQGNGAFKNWKGWSKYWVDYKAKLKKRVVAVRASRNRTGGGPATEPPLSLLEIKFIGLMGGNSFAEGLPGVRVEPILPPRTATPQEENTRRISRAGKIIILNYHQLLNEHNIIHSFIARIRCINGGLNALWLSLPDRRECHKTLSPPCISSANDRRGRGPSAPSPGDAGSD</sequence>
<evidence type="ECO:0000256" key="5">
    <source>
        <dbReference type="ARBA" id="ARBA00025466"/>
    </source>
</evidence>
<evidence type="ECO:0000256" key="4">
    <source>
        <dbReference type="ARBA" id="ARBA00023163"/>
    </source>
</evidence>
<dbReference type="Pfam" id="PF13873">
    <property type="entry name" value="Myb_DNA-bind_5"/>
    <property type="match status" value="1"/>
</dbReference>
<feature type="domain" description="Myb/SANT-like DNA-binding" evidence="7">
    <location>
        <begin position="4"/>
        <end position="80"/>
    </location>
</feature>
<proteinExistence type="predicted"/>
<dbReference type="InterPro" id="IPR028002">
    <property type="entry name" value="Myb_DNA-bind_5"/>
</dbReference>
<evidence type="ECO:0000256" key="1">
    <source>
        <dbReference type="ARBA" id="ARBA00011764"/>
    </source>
</evidence>
<accession>A0ABR3IHR5</accession>
<reference evidence="8 9" key="1">
    <citation type="submission" date="2024-06" db="EMBL/GenBank/DDBJ databases">
        <title>A chromosome-level genome assembly of beet webworm, Loxostege sticticalis.</title>
        <authorList>
            <person name="Zhang Y."/>
        </authorList>
    </citation>
    <scope>NUCLEOTIDE SEQUENCE [LARGE SCALE GENOMIC DNA]</scope>
    <source>
        <strain evidence="8">AQ026</strain>
        <tissue evidence="8">Whole body</tissue>
    </source>
</reference>
<evidence type="ECO:0000313" key="8">
    <source>
        <dbReference type="EMBL" id="KAL0895813.1"/>
    </source>
</evidence>
<evidence type="ECO:0000313" key="9">
    <source>
        <dbReference type="Proteomes" id="UP001549920"/>
    </source>
</evidence>
<comment type="function">
    <text evidence="5">Involved in transvection phenomena (= synapsis-dependent gene expression), where the synaptic pairing of chromosomes carrying genes with which zeste interacts influences the expression of these genes. Zeste binds to DNA and stimulates transcription from a nearby promoter.</text>
</comment>
<keyword evidence="3" id="KW-0805">Transcription regulation</keyword>
<feature type="region of interest" description="Disordered" evidence="6">
    <location>
        <begin position="196"/>
        <end position="223"/>
    </location>
</feature>